<comment type="catalytic activity">
    <reaction evidence="1">
        <text>Endonucleolytic cleavage to 5'-phosphomonoester.</text>
        <dbReference type="EC" id="3.1.26.4"/>
    </reaction>
</comment>
<dbReference type="InterPro" id="IPR036691">
    <property type="entry name" value="Endo/exonu/phosph_ase_sf"/>
</dbReference>
<dbReference type="AlphaFoldDB" id="D2VCQ7"/>
<name>D2VCQ7_NAEGR</name>
<dbReference type="RefSeq" id="XP_002678204.1">
    <property type="nucleotide sequence ID" value="XM_002678158.1"/>
</dbReference>
<evidence type="ECO:0000256" key="5">
    <source>
        <dbReference type="ARBA" id="ARBA00022723"/>
    </source>
</evidence>
<dbReference type="SUPFAM" id="SSF53098">
    <property type="entry name" value="Ribonuclease H-like"/>
    <property type="match status" value="1"/>
</dbReference>
<dbReference type="CDD" id="cd09276">
    <property type="entry name" value="Rnase_HI_RT_non_LTR"/>
    <property type="match status" value="1"/>
</dbReference>
<keyword evidence="7" id="KW-0378">Hydrolase</keyword>
<evidence type="ECO:0000256" key="8">
    <source>
        <dbReference type="SAM" id="Coils"/>
    </source>
</evidence>
<reference evidence="10 11" key="1">
    <citation type="journal article" date="2010" name="Cell">
        <title>The genome of Naegleria gruberi illuminates early eukaryotic versatility.</title>
        <authorList>
            <person name="Fritz-Laylin L.K."/>
            <person name="Prochnik S.E."/>
            <person name="Ginger M.L."/>
            <person name="Dacks J.B."/>
            <person name="Carpenter M.L."/>
            <person name="Field M.C."/>
            <person name="Kuo A."/>
            <person name="Paredez A."/>
            <person name="Chapman J."/>
            <person name="Pham J."/>
            <person name="Shu S."/>
            <person name="Neupane R."/>
            <person name="Cipriano M."/>
            <person name="Mancuso J."/>
            <person name="Tu H."/>
            <person name="Salamov A."/>
            <person name="Lindquist E."/>
            <person name="Shapiro H."/>
            <person name="Lucas S."/>
            <person name="Grigoriev I.V."/>
            <person name="Cande W.Z."/>
            <person name="Fulton C."/>
            <person name="Rokhsar D.S."/>
            <person name="Dawson S.C."/>
        </authorList>
    </citation>
    <scope>NUCLEOTIDE SEQUENCE [LARGE SCALE GENOMIC DNA]</scope>
    <source>
        <strain evidence="10 11">NEG-M</strain>
    </source>
</reference>
<sequence length="817" mass="96477">MRDRMWCEFFDTFNFYESIAPDEYTYIRKTRDGTTKTHPDHIFVSNNIIIRNKKILPSITKNDHQPFYIDIELETNDTWRPYISPTKIQKFIESINREVPDSFNELDNKIKSFIIENLRKNDRIRIKTNESELRQEIKSKEEELNDLINSENNDTDQIERVRSEIKDLYHRCAEEIKRKISESFNRYDSSLIYQFDRHIKEKSINWKQVDFEEEELIDYFEQKFQSKTDSIQFNCAPSTISKGPSKIKITMNSVKKAIQRMKSNTPGLDFISFNIIKKLSDDNLKLLKMKPKINDTKIPLEENVRVLGHYPWDDKMVKEDIMNKIAKFQLSLKYMPIMRMEIPNIGKVIHAKCISLFTHLSRCNIIPAALGDKIDTAIRKCIRRRAHLDLRSHTHWFHLPIEYGGLGIPNCNDFIQRININSILYLTNSRNPLVREAIKDGIKHAGKKKRISNIFDSILQTMKRYNIELKECNDIDNDINLDQMEGHSFNIHTDGSKIENQVGFGINIYNSENRSFKYSFKIHEEYSNNVAEIMAILTAIKMLPNHSNANVHTDSQVAIEVLKKSYRGDFQGFQEEFFGTIKDKHLNIHLVKVKGHEDPENIIVDKLAKEGAQGQNMIDITKLLSQNQKILINTNKKTIIFDYRKYIKDIQRKEYLDIVEDKSDLPFNQSQSLTNINLKYMDQRFDTETKLSIWRNMTDSHIRQFRQVYCDNCECEVDLEHFIYYCEETECFRRYFLTKFTNLTGASCKLRPHDTFWDRHNSILNLNHRGFIKALNIILVKSYNPKIIDNWHEIQSLLSLLVGKAHRKYYSCSLNSR</sequence>
<evidence type="ECO:0000256" key="7">
    <source>
        <dbReference type="ARBA" id="ARBA00022801"/>
    </source>
</evidence>
<dbReference type="InParanoid" id="D2VCQ7"/>
<evidence type="ECO:0000259" key="9">
    <source>
        <dbReference type="PROSITE" id="PS50879"/>
    </source>
</evidence>
<dbReference type="SUPFAM" id="SSF56219">
    <property type="entry name" value="DNase I-like"/>
    <property type="match status" value="1"/>
</dbReference>
<keyword evidence="11" id="KW-1185">Reference proteome</keyword>
<evidence type="ECO:0000313" key="11">
    <source>
        <dbReference type="Proteomes" id="UP000006671"/>
    </source>
</evidence>
<dbReference type="Proteomes" id="UP000006671">
    <property type="component" value="Unassembled WGS sequence"/>
</dbReference>
<dbReference type="EMBL" id="GG738863">
    <property type="protein sequence ID" value="EFC45460.1"/>
    <property type="molecule type" value="Genomic_DNA"/>
</dbReference>
<dbReference type="PROSITE" id="PS50879">
    <property type="entry name" value="RNASE_H_1"/>
    <property type="match status" value="1"/>
</dbReference>
<dbReference type="Gene3D" id="3.30.420.10">
    <property type="entry name" value="Ribonuclease H-like superfamily/Ribonuclease H"/>
    <property type="match status" value="1"/>
</dbReference>
<keyword evidence="8" id="KW-0175">Coiled coil</keyword>
<dbReference type="Gene3D" id="1.20.120.1490">
    <property type="match status" value="1"/>
</dbReference>
<comment type="similarity">
    <text evidence="2">Belongs to the RNase H family.</text>
</comment>
<evidence type="ECO:0000313" key="10">
    <source>
        <dbReference type="EMBL" id="EFC45460.1"/>
    </source>
</evidence>
<evidence type="ECO:0000256" key="3">
    <source>
        <dbReference type="ARBA" id="ARBA00012180"/>
    </source>
</evidence>
<dbReference type="GO" id="GO:0046872">
    <property type="term" value="F:metal ion binding"/>
    <property type="evidence" value="ECO:0007669"/>
    <property type="project" value="UniProtKB-KW"/>
</dbReference>
<dbReference type="InterPro" id="IPR050092">
    <property type="entry name" value="RNase_H"/>
</dbReference>
<dbReference type="EC" id="3.1.26.4" evidence="3"/>
<dbReference type="PANTHER" id="PTHR10642:SF26">
    <property type="entry name" value="RIBONUCLEASE H1"/>
    <property type="match status" value="1"/>
</dbReference>
<organism evidence="11">
    <name type="scientific">Naegleria gruberi</name>
    <name type="common">Amoeba</name>
    <dbReference type="NCBI Taxonomy" id="5762"/>
    <lineage>
        <taxon>Eukaryota</taxon>
        <taxon>Discoba</taxon>
        <taxon>Heterolobosea</taxon>
        <taxon>Tetramitia</taxon>
        <taxon>Eutetramitia</taxon>
        <taxon>Vahlkampfiidae</taxon>
        <taxon>Naegleria</taxon>
    </lineage>
</organism>
<dbReference type="InterPro" id="IPR012337">
    <property type="entry name" value="RNaseH-like_sf"/>
</dbReference>
<keyword evidence="6" id="KW-0255">Endonuclease</keyword>
<evidence type="ECO:0000256" key="1">
    <source>
        <dbReference type="ARBA" id="ARBA00000077"/>
    </source>
</evidence>
<evidence type="ECO:0000256" key="4">
    <source>
        <dbReference type="ARBA" id="ARBA00022722"/>
    </source>
</evidence>
<accession>D2VCQ7</accession>
<dbReference type="GO" id="GO:0003676">
    <property type="term" value="F:nucleic acid binding"/>
    <property type="evidence" value="ECO:0007669"/>
    <property type="project" value="InterPro"/>
</dbReference>
<dbReference type="VEuPathDB" id="AmoebaDB:NAEGRDRAFT_66658"/>
<dbReference type="OrthoDB" id="8063979at2759"/>
<gene>
    <name evidence="10" type="ORF">NAEGRDRAFT_66658</name>
</gene>
<feature type="domain" description="RNase H type-1" evidence="9">
    <location>
        <begin position="485"/>
        <end position="613"/>
    </location>
</feature>
<dbReference type="InterPro" id="IPR036397">
    <property type="entry name" value="RNaseH_sf"/>
</dbReference>
<dbReference type="GO" id="GO:0004523">
    <property type="term" value="F:RNA-DNA hybrid ribonuclease activity"/>
    <property type="evidence" value="ECO:0007669"/>
    <property type="project" value="UniProtKB-EC"/>
</dbReference>
<keyword evidence="5" id="KW-0479">Metal-binding</keyword>
<dbReference type="InterPro" id="IPR002156">
    <property type="entry name" value="RNaseH_domain"/>
</dbReference>
<dbReference type="PANTHER" id="PTHR10642">
    <property type="entry name" value="RIBONUCLEASE H1"/>
    <property type="match status" value="1"/>
</dbReference>
<evidence type="ECO:0000256" key="2">
    <source>
        <dbReference type="ARBA" id="ARBA00005300"/>
    </source>
</evidence>
<evidence type="ECO:0000256" key="6">
    <source>
        <dbReference type="ARBA" id="ARBA00022759"/>
    </source>
</evidence>
<protein>
    <recommendedName>
        <fullName evidence="3">ribonuclease H</fullName>
        <ecNumber evidence="3">3.1.26.4</ecNumber>
    </recommendedName>
</protein>
<dbReference type="GeneID" id="8852936"/>
<dbReference type="GO" id="GO:0043137">
    <property type="term" value="P:DNA replication, removal of RNA primer"/>
    <property type="evidence" value="ECO:0007669"/>
    <property type="project" value="TreeGrafter"/>
</dbReference>
<proteinExistence type="inferred from homology"/>
<dbReference type="KEGG" id="ngr:NAEGRDRAFT_66658"/>
<dbReference type="Pfam" id="PF00075">
    <property type="entry name" value="RNase_H"/>
    <property type="match status" value="1"/>
</dbReference>
<keyword evidence="4" id="KW-0540">Nuclease</keyword>
<feature type="coiled-coil region" evidence="8">
    <location>
        <begin position="123"/>
        <end position="154"/>
    </location>
</feature>
<dbReference type="OMA" id="ECNDIDN"/>